<feature type="compositionally biased region" description="Basic and acidic residues" evidence="4">
    <location>
        <begin position="7"/>
        <end position="27"/>
    </location>
</feature>
<dbReference type="AlphaFoldDB" id="A0A2T9Y1R8"/>
<name>A0A2T9Y1R8_9FUNG</name>
<evidence type="ECO:0000313" key="6">
    <source>
        <dbReference type="EMBL" id="PVU86281.1"/>
    </source>
</evidence>
<evidence type="ECO:0000256" key="3">
    <source>
        <dbReference type="ARBA" id="ARBA00023242"/>
    </source>
</evidence>
<reference evidence="6 7" key="1">
    <citation type="journal article" date="2018" name="MBio">
        <title>Comparative Genomics Reveals the Core Gene Toolbox for the Fungus-Insect Symbiosis.</title>
        <authorList>
            <person name="Wang Y."/>
            <person name="Stata M."/>
            <person name="Wang W."/>
            <person name="Stajich J.E."/>
            <person name="White M.M."/>
            <person name="Moncalvo J.M."/>
        </authorList>
    </citation>
    <scope>NUCLEOTIDE SEQUENCE [LARGE SCALE GENOMIC DNA]</scope>
    <source>
        <strain evidence="6 7">SWE-8-4</strain>
    </source>
</reference>
<proteinExistence type="inferred from homology"/>
<keyword evidence="5" id="KW-0812">Transmembrane</keyword>
<organism evidence="6 7">
    <name type="scientific">Smittium simulii</name>
    <dbReference type="NCBI Taxonomy" id="133385"/>
    <lineage>
        <taxon>Eukaryota</taxon>
        <taxon>Fungi</taxon>
        <taxon>Fungi incertae sedis</taxon>
        <taxon>Zoopagomycota</taxon>
        <taxon>Kickxellomycotina</taxon>
        <taxon>Harpellomycetes</taxon>
        <taxon>Harpellales</taxon>
        <taxon>Legeriomycetaceae</taxon>
        <taxon>Smittium</taxon>
    </lineage>
</organism>
<evidence type="ECO:0000256" key="5">
    <source>
        <dbReference type="SAM" id="Phobius"/>
    </source>
</evidence>
<sequence>MSNNEPSENKKLVFANKKESESAKDSRTSVSHSLQVLEEDEFISSLDAVIEKDFFPTLKLLKRKNYEVASFEDKLALAQASNICYPESPMSSNFSQINKKILRNKEVSLNEFLDNYTSQDNARYPLASLCICLYISSFFFINLFTMLTLSQYACYCAII</sequence>
<accession>A0A2T9Y1R8</accession>
<keyword evidence="7" id="KW-1185">Reference proteome</keyword>
<keyword evidence="5" id="KW-1133">Transmembrane helix</keyword>
<dbReference type="EMBL" id="MBFR01000698">
    <property type="protein sequence ID" value="PVU86281.1"/>
    <property type="molecule type" value="Genomic_DNA"/>
</dbReference>
<protein>
    <submittedName>
        <fullName evidence="6">Uncharacterized protein</fullName>
    </submittedName>
</protein>
<dbReference type="PANTHER" id="PTHR12940">
    <property type="entry name" value="ES-2 PROTEIN - RELATED"/>
    <property type="match status" value="1"/>
</dbReference>
<keyword evidence="5" id="KW-0472">Membrane</keyword>
<evidence type="ECO:0000313" key="7">
    <source>
        <dbReference type="Proteomes" id="UP000245383"/>
    </source>
</evidence>
<keyword evidence="3" id="KW-0539">Nucleus</keyword>
<comment type="similarity">
    <text evidence="2">Belongs to the ESS2 family.</text>
</comment>
<dbReference type="InterPro" id="IPR019148">
    <property type="entry name" value="Nuclear_protein_DGCR14_ESS-2"/>
</dbReference>
<dbReference type="Pfam" id="PF09751">
    <property type="entry name" value="Es2"/>
    <property type="match status" value="1"/>
</dbReference>
<comment type="caution">
    <text evidence="6">The sequence shown here is derived from an EMBL/GenBank/DDBJ whole genome shotgun (WGS) entry which is preliminary data.</text>
</comment>
<comment type="subcellular location">
    <subcellularLocation>
        <location evidence="1">Nucleus</location>
    </subcellularLocation>
</comment>
<evidence type="ECO:0000256" key="1">
    <source>
        <dbReference type="ARBA" id="ARBA00004123"/>
    </source>
</evidence>
<dbReference type="Proteomes" id="UP000245383">
    <property type="component" value="Unassembled WGS sequence"/>
</dbReference>
<feature type="transmembrane region" description="Helical" evidence="5">
    <location>
        <begin position="126"/>
        <end position="149"/>
    </location>
</feature>
<gene>
    <name evidence="6" type="ORF">BB561_006758</name>
</gene>
<feature type="region of interest" description="Disordered" evidence="4">
    <location>
        <begin position="1"/>
        <end position="30"/>
    </location>
</feature>
<evidence type="ECO:0000256" key="4">
    <source>
        <dbReference type="SAM" id="MobiDB-lite"/>
    </source>
</evidence>
<evidence type="ECO:0000256" key="2">
    <source>
        <dbReference type="ARBA" id="ARBA00009072"/>
    </source>
</evidence>
<dbReference type="PANTHER" id="PTHR12940:SF0">
    <property type="entry name" value="SPLICING FACTOR ESS-2 HOMOLOG"/>
    <property type="match status" value="1"/>
</dbReference>
<dbReference type="GO" id="GO:0071013">
    <property type="term" value="C:catalytic step 2 spliceosome"/>
    <property type="evidence" value="ECO:0007669"/>
    <property type="project" value="TreeGrafter"/>
</dbReference>
<dbReference type="OrthoDB" id="19679at2759"/>